<sequence>MYTIYRKYYGLPDYLSRCMENDEDGVFIFNTEYEANECLKQIFANGDWIEDEKYGKCRYYVGKI</sequence>
<reference evidence="1" key="1">
    <citation type="journal article" date="2021" name="Proc. Natl. Acad. Sci. U.S.A.">
        <title>A Catalog of Tens of Thousands of Viruses from Human Metagenomes Reveals Hidden Associations with Chronic Diseases.</title>
        <authorList>
            <person name="Tisza M.J."/>
            <person name="Buck C.B."/>
        </authorList>
    </citation>
    <scope>NUCLEOTIDE SEQUENCE</scope>
    <source>
        <strain evidence="1">CtBS918</strain>
    </source>
</reference>
<name>A0A8S5RNL4_9VIRU</name>
<protein>
    <submittedName>
        <fullName evidence="1">Uncharacterized protein</fullName>
    </submittedName>
</protein>
<proteinExistence type="predicted"/>
<evidence type="ECO:0000313" key="1">
    <source>
        <dbReference type="EMBL" id="DAE32894.1"/>
    </source>
</evidence>
<organism evidence="1">
    <name type="scientific">virus sp. ctBS918</name>
    <dbReference type="NCBI Taxonomy" id="2825807"/>
    <lineage>
        <taxon>Viruses</taxon>
    </lineage>
</organism>
<accession>A0A8S5RNL4</accession>
<dbReference type="EMBL" id="BK059130">
    <property type="protein sequence ID" value="DAE32894.1"/>
    <property type="molecule type" value="Genomic_DNA"/>
</dbReference>